<evidence type="ECO:0000256" key="1">
    <source>
        <dbReference type="ARBA" id="ARBA00004141"/>
    </source>
</evidence>
<feature type="transmembrane region" description="Helical" evidence="5">
    <location>
        <begin position="121"/>
        <end position="141"/>
    </location>
</feature>
<dbReference type="Pfam" id="PF00892">
    <property type="entry name" value="EamA"/>
    <property type="match status" value="2"/>
</dbReference>
<dbReference type="PANTHER" id="PTHR32322">
    <property type="entry name" value="INNER MEMBRANE TRANSPORTER"/>
    <property type="match status" value="1"/>
</dbReference>
<evidence type="ECO:0000313" key="13">
    <source>
        <dbReference type="EMBL" id="CAB5008397.1"/>
    </source>
</evidence>
<dbReference type="InterPro" id="IPR000620">
    <property type="entry name" value="EamA_dom"/>
</dbReference>
<accession>A0A6J6PT47</accession>
<proteinExistence type="predicted"/>
<feature type="domain" description="EamA" evidence="6">
    <location>
        <begin position="33"/>
        <end position="167"/>
    </location>
</feature>
<dbReference type="PANTHER" id="PTHR32322:SF2">
    <property type="entry name" value="EAMA DOMAIN-CONTAINING PROTEIN"/>
    <property type="match status" value="1"/>
</dbReference>
<evidence type="ECO:0000313" key="8">
    <source>
        <dbReference type="EMBL" id="CAB4332040.1"/>
    </source>
</evidence>
<evidence type="ECO:0000313" key="7">
    <source>
        <dbReference type="EMBL" id="CAB4329181.1"/>
    </source>
</evidence>
<feature type="domain" description="EamA" evidence="6">
    <location>
        <begin position="179"/>
        <end position="323"/>
    </location>
</feature>
<dbReference type="EMBL" id="CAEZZD010000048">
    <property type="protein sequence ID" value="CAB4746039.1"/>
    <property type="molecule type" value="Genomic_DNA"/>
</dbReference>
<feature type="transmembrane region" description="Helical" evidence="5">
    <location>
        <begin position="252"/>
        <end position="275"/>
    </location>
</feature>
<dbReference type="InterPro" id="IPR050638">
    <property type="entry name" value="AA-Vitamin_Transporters"/>
</dbReference>
<reference evidence="9" key="1">
    <citation type="submission" date="2020-05" db="EMBL/GenBank/DDBJ databases">
        <authorList>
            <person name="Chiriac C."/>
            <person name="Salcher M."/>
            <person name="Ghai R."/>
            <person name="Kavagutti S V."/>
        </authorList>
    </citation>
    <scope>NUCLEOTIDE SEQUENCE</scope>
</reference>
<feature type="transmembrane region" description="Helical" evidence="5">
    <location>
        <begin position="68"/>
        <end position="84"/>
    </location>
</feature>
<evidence type="ECO:0000313" key="10">
    <source>
        <dbReference type="EMBL" id="CAB4746039.1"/>
    </source>
</evidence>
<dbReference type="AlphaFoldDB" id="A0A6J6PT47"/>
<evidence type="ECO:0000313" key="11">
    <source>
        <dbReference type="EMBL" id="CAB4809904.1"/>
    </source>
</evidence>
<gene>
    <name evidence="9" type="ORF">UFOPK2648_00264</name>
    <name evidence="10" type="ORF">UFOPK2824_00446</name>
    <name evidence="11" type="ORF">UFOPK3037_01219</name>
    <name evidence="12" type="ORF">UFOPK3278_00136</name>
    <name evidence="7" type="ORF">UFOPK3406_00006</name>
    <name evidence="8" type="ORF">UFOPK3925_00279</name>
    <name evidence="13" type="ORF">UFOPK4097_00165</name>
</gene>
<keyword evidence="3 5" id="KW-1133">Transmembrane helix</keyword>
<keyword evidence="4 5" id="KW-0472">Membrane</keyword>
<keyword evidence="2 5" id="KW-0812">Transmembrane</keyword>
<feature type="transmembrane region" description="Helical" evidence="5">
    <location>
        <begin position="210"/>
        <end position="228"/>
    </location>
</feature>
<dbReference type="EMBL" id="CAEZYC010000007">
    <property type="protein sequence ID" value="CAB4699935.1"/>
    <property type="molecule type" value="Genomic_DNA"/>
</dbReference>
<feature type="transmembrane region" description="Helical" evidence="5">
    <location>
        <begin position="153"/>
        <end position="174"/>
    </location>
</feature>
<dbReference type="EMBL" id="CAFAAO010000017">
    <property type="protein sequence ID" value="CAB4809904.1"/>
    <property type="molecule type" value="Genomic_DNA"/>
</dbReference>
<organism evidence="9">
    <name type="scientific">freshwater metagenome</name>
    <dbReference type="NCBI Taxonomy" id="449393"/>
    <lineage>
        <taxon>unclassified sequences</taxon>
        <taxon>metagenomes</taxon>
        <taxon>ecological metagenomes</taxon>
    </lineage>
</organism>
<feature type="transmembrane region" description="Helical" evidence="5">
    <location>
        <begin position="96"/>
        <end position="115"/>
    </location>
</feature>
<dbReference type="EMBL" id="CAESAD010000001">
    <property type="protein sequence ID" value="CAB4332040.1"/>
    <property type="molecule type" value="Genomic_DNA"/>
</dbReference>
<dbReference type="EMBL" id="CAESAI010000001">
    <property type="protein sequence ID" value="CAB4329181.1"/>
    <property type="molecule type" value="Genomic_DNA"/>
</dbReference>
<dbReference type="SUPFAM" id="SSF103481">
    <property type="entry name" value="Multidrug resistance efflux transporter EmrE"/>
    <property type="match status" value="2"/>
</dbReference>
<feature type="transmembrane region" description="Helical" evidence="5">
    <location>
        <begin position="180"/>
        <end position="198"/>
    </location>
</feature>
<comment type="subcellular location">
    <subcellularLocation>
        <location evidence="1">Membrane</location>
        <topology evidence="1">Multi-pass membrane protein</topology>
    </subcellularLocation>
</comment>
<evidence type="ECO:0000256" key="2">
    <source>
        <dbReference type="ARBA" id="ARBA00022692"/>
    </source>
</evidence>
<evidence type="ECO:0000256" key="4">
    <source>
        <dbReference type="ARBA" id="ARBA00023136"/>
    </source>
</evidence>
<protein>
    <submittedName>
        <fullName evidence="9">Unannotated protein</fullName>
    </submittedName>
</protein>
<dbReference type="EMBL" id="CAFBIX010000002">
    <property type="protein sequence ID" value="CAB4845913.1"/>
    <property type="molecule type" value="Genomic_DNA"/>
</dbReference>
<dbReference type="GO" id="GO:0016020">
    <property type="term" value="C:membrane"/>
    <property type="evidence" value="ECO:0007669"/>
    <property type="project" value="UniProtKB-SubCell"/>
</dbReference>
<dbReference type="InterPro" id="IPR037185">
    <property type="entry name" value="EmrE-like"/>
</dbReference>
<feature type="transmembrane region" description="Helical" evidence="5">
    <location>
        <begin position="296"/>
        <end position="324"/>
    </location>
</feature>
<sequence>MYWFSKQFTERLNFRFTDAMAKHRRAHTKNPKLGYSLYLAAATCWALNGTVAKVVLLEVGDPLRVSQFRGTGTAVILTIFVALTNRKAFRIKPKEALLLAGYGIIGVAMCQWFYFESISRMPITISLLIEFMAPIFVVLYARFVMHVSVRNTVWLGLALAVAGLAMVAQVWDGFTLDKIGVLYAMASMTTLVFMYLLGDKASQGRDPMSLLMWAFIFASLFFAILRPWNTFPWESLQAQVTPFEGGTQVYPIWPFFTFMVLIGTLTPYIFVINSIRHIGGPGASIMGMTEPPIASIAAWIVLGEIFVPIQMLGGAIMLVGIVVAERAREQSPHEALPEPELAT</sequence>
<evidence type="ECO:0000313" key="9">
    <source>
        <dbReference type="EMBL" id="CAB4699935.1"/>
    </source>
</evidence>
<evidence type="ECO:0000256" key="5">
    <source>
        <dbReference type="SAM" id="Phobius"/>
    </source>
</evidence>
<dbReference type="EMBL" id="CAFBPK010000002">
    <property type="protein sequence ID" value="CAB5008397.1"/>
    <property type="molecule type" value="Genomic_DNA"/>
</dbReference>
<evidence type="ECO:0000313" key="12">
    <source>
        <dbReference type="EMBL" id="CAB4845913.1"/>
    </source>
</evidence>
<name>A0A6J6PT47_9ZZZZ</name>
<evidence type="ECO:0000256" key="3">
    <source>
        <dbReference type="ARBA" id="ARBA00022989"/>
    </source>
</evidence>
<evidence type="ECO:0000259" key="6">
    <source>
        <dbReference type="Pfam" id="PF00892"/>
    </source>
</evidence>